<dbReference type="AlphaFoldDB" id="Q6B8B2"/>
<dbReference type="InterPro" id="IPR000876">
    <property type="entry name" value="Ribosomal_eS4"/>
</dbReference>
<feature type="domain" description="KOW" evidence="1">
    <location>
        <begin position="1"/>
        <end position="30"/>
    </location>
</feature>
<feature type="domain" description="Small ribosomal subunit protein eS4 C-terminal" evidence="2">
    <location>
        <begin position="31"/>
        <end position="78"/>
    </location>
</feature>
<sequence length="81" mass="9024">MVTGGHNLGRVGVITSRERHPGSFDIVHVKDSQGHSFATRLNYIFVIGKSTKPYISLPRGKGIKLSVAEERDRRLQAKSQH</sequence>
<dbReference type="InterPro" id="IPR005824">
    <property type="entry name" value="KOW"/>
</dbReference>
<name>Q6B8B2_IXOPA</name>
<evidence type="ECO:0000259" key="2">
    <source>
        <dbReference type="Pfam" id="PF16121"/>
    </source>
</evidence>
<accession>Q6B8B2</accession>
<organism evidence="3">
    <name type="scientific">Ixodes pacificus</name>
    <name type="common">Western black-legged tick</name>
    <dbReference type="NCBI Taxonomy" id="29930"/>
    <lineage>
        <taxon>Eukaryota</taxon>
        <taxon>Metazoa</taxon>
        <taxon>Ecdysozoa</taxon>
        <taxon>Arthropoda</taxon>
        <taxon>Chelicerata</taxon>
        <taxon>Arachnida</taxon>
        <taxon>Acari</taxon>
        <taxon>Parasitiformes</taxon>
        <taxon>Ixodida</taxon>
        <taxon>Ixodoidea</taxon>
        <taxon>Ixodidae</taxon>
        <taxon>Ixodinae</taxon>
        <taxon>Ixodes</taxon>
    </lineage>
</organism>
<dbReference type="EMBL" id="AY674235">
    <property type="protein sequence ID" value="AAT92168.1"/>
    <property type="molecule type" value="mRNA"/>
</dbReference>
<dbReference type="InterPro" id="IPR014722">
    <property type="entry name" value="Rib_uL2_dom2"/>
</dbReference>
<dbReference type="Pfam" id="PF16121">
    <property type="entry name" value="40S_S4_C"/>
    <property type="match status" value="1"/>
</dbReference>
<evidence type="ECO:0000313" key="3">
    <source>
        <dbReference type="EMBL" id="AAT92168.1"/>
    </source>
</evidence>
<dbReference type="InterPro" id="IPR041982">
    <property type="entry name" value="Ribosomal_eS4_KOW"/>
</dbReference>
<protein>
    <submittedName>
        <fullName evidence="3">Ribosomal protein S4</fullName>
    </submittedName>
</protein>
<proteinExistence type="evidence at transcript level"/>
<dbReference type="GO" id="GO:0003735">
    <property type="term" value="F:structural constituent of ribosome"/>
    <property type="evidence" value="ECO:0007669"/>
    <property type="project" value="InterPro"/>
</dbReference>
<evidence type="ECO:0000259" key="1">
    <source>
        <dbReference type="Pfam" id="PF00467"/>
    </source>
</evidence>
<reference evidence="3" key="1">
    <citation type="journal article" date="2005" name="Insect Biochem. Mol. Biol.">
        <title>The transcriptome of the salivary glands of the female western black-legged tick Ixodes pacificus (Acari: Ixodidae).</title>
        <authorList>
            <person name="Francischetti I.M."/>
            <person name="My Pham V."/>
            <person name="Mans B.J."/>
            <person name="Andersen J.F."/>
            <person name="Mather T.N."/>
            <person name="Lane R.S."/>
            <person name="Ribeiro J.M."/>
        </authorList>
    </citation>
    <scope>NUCLEOTIDE SEQUENCE</scope>
    <source>
        <tissue evidence="3">Salivary gland</tissue>
    </source>
</reference>
<dbReference type="GO" id="GO:0006412">
    <property type="term" value="P:translation"/>
    <property type="evidence" value="ECO:0007669"/>
    <property type="project" value="InterPro"/>
</dbReference>
<dbReference type="GO" id="GO:0022627">
    <property type="term" value="C:cytosolic small ribosomal subunit"/>
    <property type="evidence" value="ECO:0007669"/>
    <property type="project" value="TreeGrafter"/>
</dbReference>
<dbReference type="FunFam" id="2.30.30.30:FF:000005">
    <property type="entry name" value="40S ribosomal protein S4"/>
    <property type="match status" value="1"/>
</dbReference>
<dbReference type="CDD" id="cd06087">
    <property type="entry name" value="KOW_RPS4"/>
    <property type="match status" value="1"/>
</dbReference>
<keyword evidence="3" id="KW-0687">Ribonucleoprotein</keyword>
<dbReference type="PANTHER" id="PTHR11581:SF0">
    <property type="entry name" value="SMALL RIBOSOMAL SUBUNIT PROTEIN ES4"/>
    <property type="match status" value="1"/>
</dbReference>
<dbReference type="PANTHER" id="PTHR11581">
    <property type="entry name" value="30S/40S RIBOSOMAL PROTEIN S4"/>
    <property type="match status" value="1"/>
</dbReference>
<dbReference type="Gene3D" id="2.30.30.30">
    <property type="match status" value="1"/>
</dbReference>
<keyword evidence="3" id="KW-0689">Ribosomal protein</keyword>
<dbReference type="InterPro" id="IPR032277">
    <property type="entry name" value="Ribosomal_eS4_C"/>
</dbReference>
<dbReference type="GO" id="GO:0003723">
    <property type="term" value="F:RNA binding"/>
    <property type="evidence" value="ECO:0007669"/>
    <property type="project" value="TreeGrafter"/>
</dbReference>
<dbReference type="Pfam" id="PF00467">
    <property type="entry name" value="KOW"/>
    <property type="match status" value="1"/>
</dbReference>